<reference evidence="1 2" key="1">
    <citation type="journal article" date="2017" name="Int. J. Parasitol.">
        <title>The genome of the protozoan parasite Cystoisospora suis and a reverse vaccinology approach to identify vaccine candidates.</title>
        <authorList>
            <person name="Palmieri N."/>
            <person name="Shrestha A."/>
            <person name="Ruttkowski B."/>
            <person name="Beck T."/>
            <person name="Vogl C."/>
            <person name="Tomley F."/>
            <person name="Blake D.P."/>
            <person name="Joachim A."/>
        </authorList>
    </citation>
    <scope>NUCLEOTIDE SEQUENCE [LARGE SCALE GENOMIC DNA]</scope>
    <source>
        <strain evidence="1 2">Wien I</strain>
    </source>
</reference>
<protein>
    <submittedName>
        <fullName evidence="1">Uncharacterized protein</fullName>
    </submittedName>
</protein>
<organism evidence="1 2">
    <name type="scientific">Cystoisospora suis</name>
    <dbReference type="NCBI Taxonomy" id="483139"/>
    <lineage>
        <taxon>Eukaryota</taxon>
        <taxon>Sar</taxon>
        <taxon>Alveolata</taxon>
        <taxon>Apicomplexa</taxon>
        <taxon>Conoidasida</taxon>
        <taxon>Coccidia</taxon>
        <taxon>Eucoccidiorida</taxon>
        <taxon>Eimeriorina</taxon>
        <taxon>Sarcocystidae</taxon>
        <taxon>Cystoisospora</taxon>
    </lineage>
</organism>
<sequence length="105" mass="11894">MHAAREPRRRLQLPVIQNNGKSRCALFNRPLYKFCCSNRPTHRPTPKQMDSERHRTRLLCGGLTNNPAALLAGVGHSQKRCIVDQKTVRNSYGQRGNGAPFRSQV</sequence>
<dbReference type="VEuPathDB" id="ToxoDB:CSUI_007852"/>
<proteinExistence type="predicted"/>
<dbReference type="AlphaFoldDB" id="A0A2C6KPB7"/>
<evidence type="ECO:0000313" key="2">
    <source>
        <dbReference type="Proteomes" id="UP000221165"/>
    </source>
</evidence>
<evidence type="ECO:0000313" key="1">
    <source>
        <dbReference type="EMBL" id="PHJ18322.1"/>
    </source>
</evidence>
<gene>
    <name evidence="1" type="ORF">CSUI_007852</name>
</gene>
<dbReference type="Proteomes" id="UP000221165">
    <property type="component" value="Unassembled WGS sequence"/>
</dbReference>
<dbReference type="GeneID" id="94431206"/>
<dbReference type="EMBL" id="MIGC01004217">
    <property type="protein sequence ID" value="PHJ18322.1"/>
    <property type="molecule type" value="Genomic_DNA"/>
</dbReference>
<accession>A0A2C6KPB7</accession>
<keyword evidence="2" id="KW-1185">Reference proteome</keyword>
<name>A0A2C6KPB7_9APIC</name>
<comment type="caution">
    <text evidence="1">The sequence shown here is derived from an EMBL/GenBank/DDBJ whole genome shotgun (WGS) entry which is preliminary data.</text>
</comment>
<dbReference type="RefSeq" id="XP_067920030.1">
    <property type="nucleotide sequence ID" value="XM_068067995.1"/>
</dbReference>